<evidence type="ECO:0000256" key="12">
    <source>
        <dbReference type="ARBA" id="ARBA00023136"/>
    </source>
</evidence>
<evidence type="ECO:0000256" key="6">
    <source>
        <dbReference type="ARBA" id="ARBA00022692"/>
    </source>
</evidence>
<gene>
    <name evidence="16" type="ORF">WOLCODRAFT_136427</name>
</gene>
<keyword evidence="17" id="KW-1185">Reference proteome</keyword>
<dbReference type="InterPro" id="IPR050364">
    <property type="entry name" value="Cytochrome_P450_fung"/>
</dbReference>
<dbReference type="GO" id="GO:0005506">
    <property type="term" value="F:iron ion binding"/>
    <property type="evidence" value="ECO:0007669"/>
    <property type="project" value="InterPro"/>
</dbReference>
<dbReference type="Pfam" id="PF00067">
    <property type="entry name" value="p450"/>
    <property type="match status" value="1"/>
</dbReference>
<evidence type="ECO:0000313" key="17">
    <source>
        <dbReference type="Proteomes" id="UP000218811"/>
    </source>
</evidence>
<dbReference type="GO" id="GO:0020037">
    <property type="term" value="F:heme binding"/>
    <property type="evidence" value="ECO:0007669"/>
    <property type="project" value="InterPro"/>
</dbReference>
<dbReference type="InterPro" id="IPR036396">
    <property type="entry name" value="Cyt_P450_sf"/>
</dbReference>
<organism evidence="16 17">
    <name type="scientific">Wolfiporia cocos (strain MD-104)</name>
    <name type="common">Brown rot fungus</name>
    <dbReference type="NCBI Taxonomy" id="742152"/>
    <lineage>
        <taxon>Eukaryota</taxon>
        <taxon>Fungi</taxon>
        <taxon>Dikarya</taxon>
        <taxon>Basidiomycota</taxon>
        <taxon>Agaricomycotina</taxon>
        <taxon>Agaricomycetes</taxon>
        <taxon>Polyporales</taxon>
        <taxon>Phaeolaceae</taxon>
        <taxon>Wolfiporia</taxon>
    </lineage>
</organism>
<dbReference type="SUPFAM" id="SSF48264">
    <property type="entry name" value="Cytochrome P450"/>
    <property type="match status" value="1"/>
</dbReference>
<evidence type="ECO:0000256" key="5">
    <source>
        <dbReference type="ARBA" id="ARBA00022617"/>
    </source>
</evidence>
<evidence type="ECO:0000256" key="7">
    <source>
        <dbReference type="ARBA" id="ARBA00022723"/>
    </source>
</evidence>
<keyword evidence="6 15" id="KW-0812">Transmembrane</keyword>
<proteinExistence type="inferred from homology"/>
<sequence>MNLSMAPYIIHDVQLGLVVVIIFLLYQLHKTRATPKIMPLPPGPTRLPLLGNVHQLPIKFQTLKLAEWAKEYGDIVYFRVFHKPMLAIDTLQTAYELLEKRSAKYSSRPHSVALNDLVGWDAATFLLPYGDTWRMHRRWFMSFFRITDVPKTYWLQRKEAYRLLVRMLDSPNEYLEHIKKLSSAISTDIGYGVAPDDHFTHLMEDLMVATVEAGAVAGSLFDLFPILSYLPSWIPGAGVKRKFTDRKHVVRELQKATHSLMEKEEARSSFVGTLFEEAAASDANRTEIERQAVGAGIQLFTATIDTTTAVLSTFLLAMVLHPEVYSKAQEEIDRAIGNSRLPDFDDRSSLPYLECVIQETYRWNPPVPLAVSHLVTADDEYRGFRIPKGTIIMPNVWSMSRNPAMYPDPELFRPERFEEMDKQTRDSTDPRRYIFGFGRRICPGRHLADTNAWIVAASLISTFDIGKARDAAGHEITPSPRMESGLICHPEPFICTIKPRSSRVVEVLNQIREDPDM</sequence>
<dbReference type="PROSITE" id="PS00086">
    <property type="entry name" value="CYTOCHROME_P450"/>
    <property type="match status" value="1"/>
</dbReference>
<comment type="pathway">
    <text evidence="3">Secondary metabolite biosynthesis.</text>
</comment>
<evidence type="ECO:0000256" key="13">
    <source>
        <dbReference type="PIRSR" id="PIRSR602401-1"/>
    </source>
</evidence>
<dbReference type="PANTHER" id="PTHR46300:SF5">
    <property type="entry name" value="CYTOCHROME P450"/>
    <property type="match status" value="1"/>
</dbReference>
<keyword evidence="10 13" id="KW-0408">Iron</keyword>
<dbReference type="Proteomes" id="UP000218811">
    <property type="component" value="Unassembled WGS sequence"/>
</dbReference>
<evidence type="ECO:0000256" key="11">
    <source>
        <dbReference type="ARBA" id="ARBA00023033"/>
    </source>
</evidence>
<dbReference type="AlphaFoldDB" id="A0A2H3JQ27"/>
<evidence type="ECO:0000256" key="9">
    <source>
        <dbReference type="ARBA" id="ARBA00023002"/>
    </source>
</evidence>
<name>A0A2H3JQ27_WOLCO</name>
<dbReference type="InterPro" id="IPR002401">
    <property type="entry name" value="Cyt_P450_E_grp-I"/>
</dbReference>
<evidence type="ECO:0000313" key="16">
    <source>
        <dbReference type="EMBL" id="PCH38754.1"/>
    </source>
</evidence>
<dbReference type="Gene3D" id="1.10.630.10">
    <property type="entry name" value="Cytochrome P450"/>
    <property type="match status" value="1"/>
</dbReference>
<evidence type="ECO:0000256" key="4">
    <source>
        <dbReference type="ARBA" id="ARBA00010617"/>
    </source>
</evidence>
<dbReference type="OrthoDB" id="1103324at2759"/>
<comment type="similarity">
    <text evidence="4 14">Belongs to the cytochrome P450 family.</text>
</comment>
<evidence type="ECO:0000256" key="14">
    <source>
        <dbReference type="RuleBase" id="RU000461"/>
    </source>
</evidence>
<keyword evidence="5 13" id="KW-0349">Heme</keyword>
<dbReference type="PANTHER" id="PTHR46300">
    <property type="entry name" value="P450, PUTATIVE (EUROFUNG)-RELATED-RELATED"/>
    <property type="match status" value="1"/>
</dbReference>
<dbReference type="CDD" id="cd11065">
    <property type="entry name" value="CYP64-like"/>
    <property type="match status" value="1"/>
</dbReference>
<protein>
    <submittedName>
        <fullName evidence="16">Cytochrome P450</fullName>
    </submittedName>
</protein>
<evidence type="ECO:0000256" key="2">
    <source>
        <dbReference type="ARBA" id="ARBA00004370"/>
    </source>
</evidence>
<reference evidence="16 17" key="1">
    <citation type="journal article" date="2012" name="Science">
        <title>The Paleozoic origin of enzymatic lignin decomposition reconstructed from 31 fungal genomes.</title>
        <authorList>
            <person name="Floudas D."/>
            <person name="Binder M."/>
            <person name="Riley R."/>
            <person name="Barry K."/>
            <person name="Blanchette R.A."/>
            <person name="Henrissat B."/>
            <person name="Martinez A.T."/>
            <person name="Otillar R."/>
            <person name="Spatafora J.W."/>
            <person name="Yadav J.S."/>
            <person name="Aerts A."/>
            <person name="Benoit I."/>
            <person name="Boyd A."/>
            <person name="Carlson A."/>
            <person name="Copeland A."/>
            <person name="Coutinho P.M."/>
            <person name="de Vries R.P."/>
            <person name="Ferreira P."/>
            <person name="Findley K."/>
            <person name="Foster B."/>
            <person name="Gaskell J."/>
            <person name="Glotzer D."/>
            <person name="Gorecki P."/>
            <person name="Heitman J."/>
            <person name="Hesse C."/>
            <person name="Hori C."/>
            <person name="Igarashi K."/>
            <person name="Jurgens J.A."/>
            <person name="Kallen N."/>
            <person name="Kersten P."/>
            <person name="Kohler A."/>
            <person name="Kuees U."/>
            <person name="Kumar T.K.A."/>
            <person name="Kuo A."/>
            <person name="LaButti K."/>
            <person name="Larrondo L.F."/>
            <person name="Lindquist E."/>
            <person name="Ling A."/>
            <person name="Lombard V."/>
            <person name="Lucas S."/>
            <person name="Lundell T."/>
            <person name="Martin R."/>
            <person name="McLaughlin D.J."/>
            <person name="Morgenstern I."/>
            <person name="Morin E."/>
            <person name="Murat C."/>
            <person name="Nagy L.G."/>
            <person name="Nolan M."/>
            <person name="Ohm R.A."/>
            <person name="Patyshakuliyeva A."/>
            <person name="Rokas A."/>
            <person name="Ruiz-Duenas F.J."/>
            <person name="Sabat G."/>
            <person name="Salamov A."/>
            <person name="Samejima M."/>
            <person name="Schmutz J."/>
            <person name="Slot J.C."/>
            <person name="St John F."/>
            <person name="Stenlid J."/>
            <person name="Sun H."/>
            <person name="Sun S."/>
            <person name="Syed K."/>
            <person name="Tsang A."/>
            <person name="Wiebenga A."/>
            <person name="Young D."/>
            <person name="Pisabarro A."/>
            <person name="Eastwood D.C."/>
            <person name="Martin F."/>
            <person name="Cullen D."/>
            <person name="Grigoriev I.V."/>
            <person name="Hibbett D.S."/>
        </authorList>
    </citation>
    <scope>NUCLEOTIDE SEQUENCE [LARGE SCALE GENOMIC DNA]</scope>
    <source>
        <strain evidence="16 17">MD-104</strain>
    </source>
</reference>
<feature type="binding site" description="axial binding residue" evidence="13">
    <location>
        <position position="442"/>
    </location>
    <ligand>
        <name>heme</name>
        <dbReference type="ChEBI" id="CHEBI:30413"/>
    </ligand>
    <ligandPart>
        <name>Fe</name>
        <dbReference type="ChEBI" id="CHEBI:18248"/>
    </ligandPart>
</feature>
<evidence type="ECO:0000256" key="1">
    <source>
        <dbReference type="ARBA" id="ARBA00001971"/>
    </source>
</evidence>
<evidence type="ECO:0000256" key="8">
    <source>
        <dbReference type="ARBA" id="ARBA00022989"/>
    </source>
</evidence>
<accession>A0A2H3JQ27</accession>
<keyword evidence="7 13" id="KW-0479">Metal-binding</keyword>
<keyword evidence="11 14" id="KW-0503">Monooxygenase</keyword>
<comment type="subcellular location">
    <subcellularLocation>
        <location evidence="2">Membrane</location>
    </subcellularLocation>
</comment>
<dbReference type="GO" id="GO:0016705">
    <property type="term" value="F:oxidoreductase activity, acting on paired donors, with incorporation or reduction of molecular oxygen"/>
    <property type="evidence" value="ECO:0007669"/>
    <property type="project" value="InterPro"/>
</dbReference>
<keyword evidence="12 15" id="KW-0472">Membrane</keyword>
<dbReference type="OMA" id="NMCFDMW"/>
<dbReference type="InterPro" id="IPR001128">
    <property type="entry name" value="Cyt_P450"/>
</dbReference>
<dbReference type="PRINTS" id="PR00463">
    <property type="entry name" value="EP450I"/>
</dbReference>
<keyword evidence="9 14" id="KW-0560">Oxidoreductase</keyword>
<dbReference type="InterPro" id="IPR017972">
    <property type="entry name" value="Cyt_P450_CS"/>
</dbReference>
<keyword evidence="8 15" id="KW-1133">Transmembrane helix</keyword>
<dbReference type="EMBL" id="KB467942">
    <property type="protein sequence ID" value="PCH38754.1"/>
    <property type="molecule type" value="Genomic_DNA"/>
</dbReference>
<dbReference type="STRING" id="742152.A0A2H3JQ27"/>
<dbReference type="GO" id="GO:0016020">
    <property type="term" value="C:membrane"/>
    <property type="evidence" value="ECO:0007669"/>
    <property type="project" value="UniProtKB-SubCell"/>
</dbReference>
<evidence type="ECO:0000256" key="15">
    <source>
        <dbReference type="SAM" id="Phobius"/>
    </source>
</evidence>
<feature type="transmembrane region" description="Helical" evidence="15">
    <location>
        <begin position="6"/>
        <end position="26"/>
    </location>
</feature>
<evidence type="ECO:0000256" key="10">
    <source>
        <dbReference type="ARBA" id="ARBA00023004"/>
    </source>
</evidence>
<dbReference type="GO" id="GO:0004497">
    <property type="term" value="F:monooxygenase activity"/>
    <property type="evidence" value="ECO:0007669"/>
    <property type="project" value="UniProtKB-KW"/>
</dbReference>
<comment type="cofactor">
    <cofactor evidence="1 13">
        <name>heme</name>
        <dbReference type="ChEBI" id="CHEBI:30413"/>
    </cofactor>
</comment>
<evidence type="ECO:0000256" key="3">
    <source>
        <dbReference type="ARBA" id="ARBA00005179"/>
    </source>
</evidence>